<dbReference type="OrthoDB" id="1854899at2759"/>
<protein>
    <recommendedName>
        <fullName evidence="4">Mediator of RNA polymerase II transcription subunit 20</fullName>
    </recommendedName>
    <alternativeName>
        <fullName evidence="4">Mediator complex subunit 20</fullName>
    </alternativeName>
</protein>
<dbReference type="KEGG" id="vcn:VOLCADRAFT_95836"/>
<feature type="region of interest" description="Disordered" evidence="5">
    <location>
        <begin position="197"/>
        <end position="241"/>
    </location>
</feature>
<sequence>MGVKLLIRPVPPKGVTGPTSYDLLKRLIDELCVSQPSGRSEAWSVTCQLMKQGHGLVGTVGGPTAGAGGGGGLRDTWAVTFRDAPDVVFLLQRPECKVLECESAVMRLLEKKLEFAKQMAVRVEGHTYTKGDFVLRLCTATQAIHSTQALLGYCLEVEYLPVSSMSSAEGMLGELLDLMKQLMNTIVAAAAAANTTTTQEGQGPAGGGGGAGALSQTLHNNNNSSNSNNSLNRHRSNRKRY</sequence>
<evidence type="ECO:0000256" key="1">
    <source>
        <dbReference type="ARBA" id="ARBA00004123"/>
    </source>
</evidence>
<comment type="subunit">
    <text evidence="4">Component of the Mediator complex.</text>
</comment>
<dbReference type="EMBL" id="GL378368">
    <property type="protein sequence ID" value="EFJ43928.1"/>
    <property type="molecule type" value="Genomic_DNA"/>
</dbReference>
<evidence type="ECO:0000313" key="7">
    <source>
        <dbReference type="Proteomes" id="UP000001058"/>
    </source>
</evidence>
<keyword evidence="4" id="KW-0010">Activator</keyword>
<keyword evidence="4" id="KW-0805">Transcription regulation</keyword>
<dbReference type="GO" id="GO:0006357">
    <property type="term" value="P:regulation of transcription by RNA polymerase II"/>
    <property type="evidence" value="ECO:0007669"/>
    <property type="project" value="InterPro"/>
</dbReference>
<dbReference type="Pfam" id="PF08612">
    <property type="entry name" value="Med20"/>
    <property type="match status" value="1"/>
</dbReference>
<dbReference type="AlphaFoldDB" id="D8U8I1"/>
<keyword evidence="7" id="KW-1185">Reference proteome</keyword>
<dbReference type="GO" id="GO:0003713">
    <property type="term" value="F:transcription coactivator activity"/>
    <property type="evidence" value="ECO:0007669"/>
    <property type="project" value="TreeGrafter"/>
</dbReference>
<gene>
    <name evidence="4" type="primary">MED20</name>
    <name evidence="6" type="ORF">VOLCADRAFT_95836</name>
</gene>
<dbReference type="STRING" id="3068.D8U8I1"/>
<dbReference type="InterPro" id="IPR013921">
    <property type="entry name" value="Mediator_Med20"/>
</dbReference>
<accession>D8U8I1</accession>
<comment type="similarity">
    <text evidence="2 4">Belongs to the Mediator complex subunit 20 family.</text>
</comment>
<evidence type="ECO:0000256" key="4">
    <source>
        <dbReference type="RuleBase" id="RU364152"/>
    </source>
</evidence>
<evidence type="ECO:0000256" key="5">
    <source>
        <dbReference type="SAM" id="MobiDB-lite"/>
    </source>
</evidence>
<dbReference type="Proteomes" id="UP000001058">
    <property type="component" value="Unassembled WGS sequence"/>
</dbReference>
<evidence type="ECO:0000256" key="3">
    <source>
        <dbReference type="ARBA" id="ARBA00023242"/>
    </source>
</evidence>
<keyword evidence="4" id="KW-0804">Transcription</keyword>
<dbReference type="GeneID" id="9621743"/>
<keyword evidence="3 4" id="KW-0539">Nucleus</keyword>
<reference evidence="6 7" key="1">
    <citation type="journal article" date="2010" name="Science">
        <title>Genomic analysis of organismal complexity in the multicellular green alga Volvox carteri.</title>
        <authorList>
            <person name="Prochnik S.E."/>
            <person name="Umen J."/>
            <person name="Nedelcu A.M."/>
            <person name="Hallmann A."/>
            <person name="Miller S.M."/>
            <person name="Nishii I."/>
            <person name="Ferris P."/>
            <person name="Kuo A."/>
            <person name="Mitros T."/>
            <person name="Fritz-Laylin L.K."/>
            <person name="Hellsten U."/>
            <person name="Chapman J."/>
            <person name="Simakov O."/>
            <person name="Rensing S.A."/>
            <person name="Terry A."/>
            <person name="Pangilinan J."/>
            <person name="Kapitonov V."/>
            <person name="Jurka J."/>
            <person name="Salamov A."/>
            <person name="Shapiro H."/>
            <person name="Schmutz J."/>
            <person name="Grimwood J."/>
            <person name="Lindquist E."/>
            <person name="Lucas S."/>
            <person name="Grigoriev I.V."/>
            <person name="Schmitt R."/>
            <person name="Kirk D."/>
            <person name="Rokhsar D.S."/>
        </authorList>
    </citation>
    <scope>NUCLEOTIDE SEQUENCE [LARGE SCALE GENOMIC DNA]</scope>
    <source>
        <strain evidence="7">f. Nagariensis / Eve</strain>
    </source>
</reference>
<dbReference type="RefSeq" id="XP_002954940.1">
    <property type="nucleotide sequence ID" value="XM_002954894.1"/>
</dbReference>
<dbReference type="GO" id="GO:0016592">
    <property type="term" value="C:mediator complex"/>
    <property type="evidence" value="ECO:0007669"/>
    <property type="project" value="InterPro"/>
</dbReference>
<evidence type="ECO:0000256" key="2">
    <source>
        <dbReference type="ARBA" id="ARBA00010743"/>
    </source>
</evidence>
<evidence type="ECO:0000313" key="6">
    <source>
        <dbReference type="EMBL" id="EFJ43928.1"/>
    </source>
</evidence>
<comment type="subcellular location">
    <subcellularLocation>
        <location evidence="1 4">Nucleus</location>
    </subcellularLocation>
</comment>
<dbReference type="PANTHER" id="PTHR12465:SF0">
    <property type="entry name" value="MEDIATOR OF RNA POLYMERASE II TRANSCRIPTION SUBUNIT 20"/>
    <property type="match status" value="1"/>
</dbReference>
<organism evidence="7">
    <name type="scientific">Volvox carteri f. nagariensis</name>
    <dbReference type="NCBI Taxonomy" id="3068"/>
    <lineage>
        <taxon>Eukaryota</taxon>
        <taxon>Viridiplantae</taxon>
        <taxon>Chlorophyta</taxon>
        <taxon>core chlorophytes</taxon>
        <taxon>Chlorophyceae</taxon>
        <taxon>CS clade</taxon>
        <taxon>Chlamydomonadales</taxon>
        <taxon>Volvocaceae</taxon>
        <taxon>Volvox</taxon>
    </lineage>
</organism>
<comment type="function">
    <text evidence="4">Component of the Mediator complex, a coactivator involved in the regulated transcription of nearly all RNA polymerase II-dependent genes. Mediator functions as a bridge to convey information from gene-specific regulatory proteins to the basal RNA polymerase II transcription machinery. Mediator is recruited to promoters by direct interactions with regulatory proteins and serves as a scaffold for the assembly of a functional preinitiation complex with RNA polymerase II and the general transcription factors.</text>
</comment>
<dbReference type="eggNOG" id="KOG1383">
    <property type="taxonomic scope" value="Eukaryota"/>
</dbReference>
<dbReference type="PANTHER" id="PTHR12465">
    <property type="entry name" value="UBIQUITIN SPECIFIC PROTEASE HOMOLOG 49"/>
    <property type="match status" value="1"/>
</dbReference>
<name>D8U8I1_VOLCA</name>
<proteinExistence type="inferred from homology"/>
<feature type="compositionally biased region" description="Basic residues" evidence="5">
    <location>
        <begin position="232"/>
        <end position="241"/>
    </location>
</feature>
<feature type="compositionally biased region" description="Gly residues" evidence="5">
    <location>
        <begin position="203"/>
        <end position="212"/>
    </location>
</feature>
<dbReference type="InParanoid" id="D8U8I1"/>
<feature type="compositionally biased region" description="Low complexity" evidence="5">
    <location>
        <begin position="218"/>
        <end position="231"/>
    </location>
</feature>